<feature type="region of interest" description="Disordered" evidence="10">
    <location>
        <begin position="276"/>
        <end position="304"/>
    </location>
</feature>
<keyword evidence="8" id="KW-0539">Nucleus</keyword>
<dbReference type="AlphaFoldDB" id="A0A061HSF5"/>
<dbReference type="PROSITE" id="PS50082">
    <property type="entry name" value="WD_REPEATS_2"/>
    <property type="match status" value="4"/>
</dbReference>
<dbReference type="GO" id="GO:0006281">
    <property type="term" value="P:DNA repair"/>
    <property type="evidence" value="ECO:0007669"/>
    <property type="project" value="UniProtKB-KW"/>
</dbReference>
<dbReference type="PROSITE" id="PS50294">
    <property type="entry name" value="WD_REPEATS_REGION"/>
    <property type="match status" value="1"/>
</dbReference>
<reference evidence="12" key="2">
    <citation type="submission" date="2013-01" db="EMBL/GenBank/DDBJ databases">
        <title>The wheat powdery mildew genome reveals unique evolution of an obligate biotroph.</title>
        <authorList>
            <person name="Oberhaensli S."/>
            <person name="Wicker T."/>
            <person name="Keller B."/>
        </authorList>
    </citation>
    <scope>NUCLEOTIDE SEQUENCE</scope>
    <source>
        <strain evidence="12">96224</strain>
    </source>
</reference>
<evidence type="ECO:0000313" key="13">
    <source>
        <dbReference type="EMBL" id="SUZ06961.1"/>
    </source>
</evidence>
<dbReference type="SMART" id="SM00320">
    <property type="entry name" value="WD40"/>
    <property type="match status" value="5"/>
</dbReference>
<name>A0A061HSF5_BLUGR</name>
<comment type="subcellular location">
    <subcellularLocation>
        <location evidence="1">Nucleus</location>
    </subcellularLocation>
</comment>
<dbReference type="SUPFAM" id="SSF50978">
    <property type="entry name" value="WD40 repeat-like"/>
    <property type="match status" value="1"/>
</dbReference>
<evidence type="ECO:0000256" key="6">
    <source>
        <dbReference type="ARBA" id="ARBA00022853"/>
    </source>
</evidence>
<feature type="repeat" description="WD" evidence="9">
    <location>
        <begin position="126"/>
        <end position="160"/>
    </location>
</feature>
<keyword evidence="6" id="KW-0156">Chromatin regulator</keyword>
<feature type="compositionally biased region" description="Basic and acidic residues" evidence="10">
    <location>
        <begin position="667"/>
        <end position="677"/>
    </location>
</feature>
<feature type="repeat" description="WD" evidence="9">
    <location>
        <begin position="161"/>
        <end position="202"/>
    </location>
</feature>
<feature type="domain" description="CAF1B/HIR1 beta-propeller" evidence="11">
    <location>
        <begin position="330"/>
        <end position="558"/>
    </location>
</feature>
<proteinExistence type="inferred from homology"/>
<feature type="compositionally biased region" description="Polar residues" evidence="10">
    <location>
        <begin position="570"/>
        <end position="581"/>
    </location>
</feature>
<dbReference type="Proteomes" id="UP000053110">
    <property type="component" value="Unassembled WGS sequence"/>
</dbReference>
<keyword evidence="3 9" id="KW-0853">WD repeat</keyword>
<evidence type="ECO:0000256" key="8">
    <source>
        <dbReference type="ARBA" id="ARBA00023242"/>
    </source>
</evidence>
<dbReference type="InterPro" id="IPR045145">
    <property type="entry name" value="PTHR15271"/>
</dbReference>
<dbReference type="InterPro" id="IPR055410">
    <property type="entry name" value="Beta-prop_CAF1B_HIR1"/>
</dbReference>
<dbReference type="GO" id="GO:0005634">
    <property type="term" value="C:nucleus"/>
    <property type="evidence" value="ECO:0007669"/>
    <property type="project" value="UniProtKB-SubCell"/>
</dbReference>
<evidence type="ECO:0000256" key="10">
    <source>
        <dbReference type="SAM" id="MobiDB-lite"/>
    </source>
</evidence>
<keyword evidence="7" id="KW-0234">DNA repair</keyword>
<feature type="repeat" description="WD" evidence="9">
    <location>
        <begin position="59"/>
        <end position="90"/>
    </location>
</feature>
<dbReference type="InterPro" id="IPR036322">
    <property type="entry name" value="WD40_repeat_dom_sf"/>
</dbReference>
<evidence type="ECO:0000256" key="2">
    <source>
        <dbReference type="ARBA" id="ARBA00007306"/>
    </source>
</evidence>
<evidence type="ECO:0000313" key="12">
    <source>
        <dbReference type="EMBL" id="EPQ67790.1"/>
    </source>
</evidence>
<keyword evidence="5" id="KW-0227">DNA damage</keyword>
<evidence type="ECO:0000259" key="11">
    <source>
        <dbReference type="Pfam" id="PF24105"/>
    </source>
</evidence>
<dbReference type="InterPro" id="IPR015943">
    <property type="entry name" value="WD40/YVTN_repeat-like_dom_sf"/>
</dbReference>
<evidence type="ECO:0000256" key="1">
    <source>
        <dbReference type="ARBA" id="ARBA00004123"/>
    </source>
</evidence>
<dbReference type="GO" id="GO:0006335">
    <property type="term" value="P:DNA replication-dependent chromatin assembly"/>
    <property type="evidence" value="ECO:0007669"/>
    <property type="project" value="InterPro"/>
</dbReference>
<evidence type="ECO:0000256" key="5">
    <source>
        <dbReference type="ARBA" id="ARBA00022763"/>
    </source>
</evidence>
<accession>A0A061HSF5</accession>
<gene>
    <name evidence="12" type="ORF">BGT96224_5076</name>
    <name evidence="13" type="ORF">BGT96224V2_LOCUS663</name>
</gene>
<dbReference type="InterPro" id="IPR001680">
    <property type="entry name" value="WD40_rpt"/>
</dbReference>
<dbReference type="PANTHER" id="PTHR15271">
    <property type="entry name" value="CHROMATIN ASSEMBLY FACTOR 1 SUBUNIT B"/>
    <property type="match status" value="1"/>
</dbReference>
<feature type="region of interest" description="Disordered" evidence="10">
    <location>
        <begin position="565"/>
        <end position="702"/>
    </location>
</feature>
<evidence type="ECO:0000256" key="7">
    <source>
        <dbReference type="ARBA" id="ARBA00023204"/>
    </source>
</evidence>
<dbReference type="EMBL" id="KE373379">
    <property type="protein sequence ID" value="EPQ67790.1"/>
    <property type="molecule type" value="Genomic_DNA"/>
</dbReference>
<feature type="compositionally biased region" description="Low complexity" evidence="10">
    <location>
        <begin position="279"/>
        <end position="292"/>
    </location>
</feature>
<dbReference type="Gene3D" id="2.130.10.10">
    <property type="entry name" value="YVTN repeat-like/Quinoprotein amine dehydrogenase"/>
    <property type="match status" value="2"/>
</dbReference>
<keyword evidence="4" id="KW-0677">Repeat</keyword>
<feature type="repeat" description="WD" evidence="9">
    <location>
        <begin position="10"/>
        <end position="52"/>
    </location>
</feature>
<reference evidence="13" key="3">
    <citation type="submission" date="2018-07" db="EMBL/GenBank/DDBJ databases">
        <authorList>
            <person name="Quirk P.G."/>
            <person name="Krulwich T.A."/>
        </authorList>
    </citation>
    <scope>NUCLEOTIDE SEQUENCE</scope>
    <source>
        <strain evidence="13">96224</strain>
    </source>
</reference>
<protein>
    <submittedName>
        <fullName evidence="13">Bgt-5076</fullName>
    </submittedName>
</protein>
<dbReference type="PANTHER" id="PTHR15271:SF4">
    <property type="entry name" value="CHROMATIN ASSEMBLY FACTOR 1 SUBUNIT B"/>
    <property type="match status" value="1"/>
</dbReference>
<evidence type="ECO:0000256" key="3">
    <source>
        <dbReference type="ARBA" id="ARBA00022574"/>
    </source>
</evidence>
<feature type="domain" description="CAF1B/HIR1 beta-propeller" evidence="11">
    <location>
        <begin position="7"/>
        <end position="199"/>
    </location>
</feature>
<dbReference type="EMBL" id="UIGY01000001">
    <property type="protein sequence ID" value="SUZ06961.1"/>
    <property type="molecule type" value="Genomic_DNA"/>
</dbReference>
<evidence type="ECO:0000313" key="14">
    <source>
        <dbReference type="Proteomes" id="UP000053110"/>
    </source>
</evidence>
<dbReference type="OrthoDB" id="71227at2759"/>
<sequence>MKASPIIVNWHSETAPIYSADFQPSGKGRLATGGGDNNVRLWGLESDGEETKVEYLCTMAKHTQAVNVVRWAPKGDILASASDDGNVITWILDTRLSRPAFGEEGIEDKECWRTKTMVRTLGGSEVYDLAWSPDGLYFLTGSMDNVARIYNAQTGHIVRQIAEHQHYVQGVAWDPLNEYIATQSSDRSVHIYTLKTKEGSYTLDSRDDPDKGLGKVGINLKMDLPGRRIPSNSPAPPDPSCRSHMIHGKEMSSFEVANSPVPSCPSTPTSMAVTMNPPSTISRSRRSSVSTVLPNIPGRRSASPAPSIPLPAVMPMEASPKTYAMGMGVRNSNIYANDTLKSFFRRLTFTPDGSLLLTPAGQYQSLVKGAEGTKNSYETTNTVYIYTRGGINKPPIAHLPGHKKPSIVVKCSPIFYKHRKSTPPTRHISMDTSSTDGNMAALPEPTTAIPKSPTPVMEPPPLVVPGDVAGSKPSSESTAEEIGDPPMAFSIPYRIIYAVATEDTVYLYDTQQQTPLCVVSNLHCATFTDLSWSNDGLILLITSSDGFCSTLTFVPGELGEKYSGEIPNYKSHQSNSQTTPMLTPMSIAPLSPFSNIGHRTKVTPSMSQLSNRPRSNSSCSVTSLPPLMQSSTPVNMNNRASSLVGQTSPVNSGHEVKNGTTSHNVSHKRDATVHETDTPPASVDRSKKQKRVVPTPVVSGED</sequence>
<evidence type="ECO:0000256" key="4">
    <source>
        <dbReference type="ARBA" id="ARBA00022737"/>
    </source>
</evidence>
<comment type="similarity">
    <text evidence="2">Belongs to the WD repeat HIR1 family.</text>
</comment>
<dbReference type="HOGENOM" id="CLU_010127_3_1_1"/>
<reference evidence="14" key="1">
    <citation type="journal article" date="2013" name="Nat. Genet.">
        <title>The wheat powdery mildew genome shows the unique evolution of an obligate biotroph.</title>
        <authorList>
            <person name="Wicker T."/>
            <person name="Oberhaensli S."/>
            <person name="Parlange F."/>
            <person name="Buchmann J.P."/>
            <person name="Shatalina M."/>
            <person name="Roffler S."/>
            <person name="Ben-David R."/>
            <person name="Dolezel J."/>
            <person name="Simkova H."/>
            <person name="Schulze-Lefert P."/>
            <person name="Spanu P.D."/>
            <person name="Bruggmann R."/>
            <person name="Amselem J."/>
            <person name="Quesneville H."/>
            <person name="Ver Loren van Themaat E."/>
            <person name="Paape T."/>
            <person name="Shimizu K.K."/>
            <person name="Keller B."/>
        </authorList>
    </citation>
    <scope>NUCLEOTIDE SEQUENCE [LARGE SCALE GENOMIC DNA]</scope>
    <source>
        <strain evidence="14">96224</strain>
    </source>
</reference>
<dbReference type="FunFam" id="2.130.10.10:FF:000461">
    <property type="entry name" value="Chromatin assembly factor 1 subunit B"/>
    <property type="match status" value="1"/>
</dbReference>
<feature type="compositionally biased region" description="Polar residues" evidence="10">
    <location>
        <begin position="602"/>
        <end position="651"/>
    </location>
</feature>
<evidence type="ECO:0000256" key="9">
    <source>
        <dbReference type="PROSITE-ProRule" id="PRU00221"/>
    </source>
</evidence>
<dbReference type="GO" id="GO:0033186">
    <property type="term" value="C:CAF-1 complex"/>
    <property type="evidence" value="ECO:0007669"/>
    <property type="project" value="TreeGrafter"/>
</dbReference>
<dbReference type="Pfam" id="PF24105">
    <property type="entry name" value="Beta-prop_CAF1B_HIR1"/>
    <property type="match status" value="2"/>
</dbReference>
<organism evidence="13">
    <name type="scientific">Blumeria graminis f. sp. tritici 96224</name>
    <dbReference type="NCBI Taxonomy" id="1268274"/>
    <lineage>
        <taxon>Eukaryota</taxon>
        <taxon>Fungi</taxon>
        <taxon>Dikarya</taxon>
        <taxon>Ascomycota</taxon>
        <taxon>Pezizomycotina</taxon>
        <taxon>Leotiomycetes</taxon>
        <taxon>Erysiphales</taxon>
        <taxon>Erysiphaceae</taxon>
        <taxon>Blumeria</taxon>
    </lineage>
</organism>
<dbReference type="GO" id="GO:0006334">
    <property type="term" value="P:nucleosome assembly"/>
    <property type="evidence" value="ECO:0007669"/>
    <property type="project" value="TreeGrafter"/>
</dbReference>